<dbReference type="AlphaFoldDB" id="A0A9Q9BBA5"/>
<reference evidence="1" key="1">
    <citation type="submission" date="2020-04" db="EMBL/GenBank/DDBJ databases">
        <title>Comparative genomics of oral phylogroup-2 Treponema strains.</title>
        <authorList>
            <person name="Zeng H."/>
            <person name="Chan Y.K."/>
            <person name="Watt R.M."/>
        </authorList>
    </citation>
    <scope>NUCLEOTIDE SEQUENCE</scope>
    <source>
        <strain evidence="1">OMZ 905</strain>
    </source>
</reference>
<organism evidence="1 2">
    <name type="scientific">Treponema denticola</name>
    <dbReference type="NCBI Taxonomy" id="158"/>
    <lineage>
        <taxon>Bacteria</taxon>
        <taxon>Pseudomonadati</taxon>
        <taxon>Spirochaetota</taxon>
        <taxon>Spirochaetia</taxon>
        <taxon>Spirochaetales</taxon>
        <taxon>Treponemataceae</taxon>
        <taxon>Treponema</taxon>
    </lineage>
</organism>
<proteinExistence type="predicted"/>
<dbReference type="Proteomes" id="UP001056981">
    <property type="component" value="Chromosome"/>
</dbReference>
<sequence length="102" mass="11794">MNKILTLTDGTDIFRVRKENCGCSIFTKTSFAEGNDAMFNILETFSEVGVVAGIDQFENKFPDKKNVIRRDLLRMFEILNSKNILLNMGDMVRKYYNDKKNV</sequence>
<dbReference type="EMBL" id="CP051635">
    <property type="protein sequence ID" value="UTC99588.1"/>
    <property type="molecule type" value="Genomic_DNA"/>
</dbReference>
<accession>A0A9Q9BBA5</accession>
<dbReference type="RefSeq" id="WP_253716583.1">
    <property type="nucleotide sequence ID" value="NZ_CP051522.1"/>
</dbReference>
<evidence type="ECO:0000313" key="1">
    <source>
        <dbReference type="EMBL" id="UTC99588.1"/>
    </source>
</evidence>
<gene>
    <name evidence="1" type="ORF">E4N86_02250</name>
</gene>
<name>A0A9Q9BBA5_TREDN</name>
<protein>
    <submittedName>
        <fullName evidence="1">Uncharacterized protein</fullName>
    </submittedName>
</protein>
<evidence type="ECO:0000313" key="2">
    <source>
        <dbReference type="Proteomes" id="UP001056981"/>
    </source>
</evidence>